<reference evidence="1" key="1">
    <citation type="submission" date="2020-06" db="EMBL/GenBank/DDBJ databases">
        <title>WGS assembly of Ceratodon purpureus strain R40.</title>
        <authorList>
            <person name="Carey S.B."/>
            <person name="Jenkins J."/>
            <person name="Shu S."/>
            <person name="Lovell J.T."/>
            <person name="Sreedasyam A."/>
            <person name="Maumus F."/>
            <person name="Tiley G.P."/>
            <person name="Fernandez-Pozo N."/>
            <person name="Barry K."/>
            <person name="Chen C."/>
            <person name="Wang M."/>
            <person name="Lipzen A."/>
            <person name="Daum C."/>
            <person name="Saski C.A."/>
            <person name="Payton A.C."/>
            <person name="Mcbreen J.C."/>
            <person name="Conrad R.E."/>
            <person name="Kollar L.M."/>
            <person name="Olsson S."/>
            <person name="Huttunen S."/>
            <person name="Landis J.B."/>
            <person name="Wickett N.J."/>
            <person name="Johnson M.G."/>
            <person name="Rensing S.A."/>
            <person name="Grimwood J."/>
            <person name="Schmutz J."/>
            <person name="Mcdaniel S.F."/>
        </authorList>
    </citation>
    <scope>NUCLEOTIDE SEQUENCE</scope>
    <source>
        <strain evidence="1">R40</strain>
    </source>
</reference>
<organism evidence="1 2">
    <name type="scientific">Ceratodon purpureus</name>
    <name type="common">Fire moss</name>
    <name type="synonym">Dicranum purpureum</name>
    <dbReference type="NCBI Taxonomy" id="3225"/>
    <lineage>
        <taxon>Eukaryota</taxon>
        <taxon>Viridiplantae</taxon>
        <taxon>Streptophyta</taxon>
        <taxon>Embryophyta</taxon>
        <taxon>Bryophyta</taxon>
        <taxon>Bryophytina</taxon>
        <taxon>Bryopsida</taxon>
        <taxon>Dicranidae</taxon>
        <taxon>Pseudoditrichales</taxon>
        <taxon>Ditrichaceae</taxon>
        <taxon>Ceratodon</taxon>
    </lineage>
</organism>
<gene>
    <name evidence="1" type="ORF">KC19_VG234300</name>
</gene>
<accession>A0A8T0HSY4</accession>
<evidence type="ECO:0000313" key="2">
    <source>
        <dbReference type="Proteomes" id="UP000822688"/>
    </source>
</evidence>
<comment type="caution">
    <text evidence="1">The sequence shown here is derived from an EMBL/GenBank/DDBJ whole genome shotgun (WGS) entry which is preliminary data.</text>
</comment>
<evidence type="ECO:0000313" key="1">
    <source>
        <dbReference type="EMBL" id="KAG0574102.1"/>
    </source>
</evidence>
<dbReference type="AlphaFoldDB" id="A0A8T0HSY4"/>
<keyword evidence="2" id="KW-1185">Reference proteome</keyword>
<name>A0A8T0HSY4_CERPU</name>
<dbReference type="Proteomes" id="UP000822688">
    <property type="component" value="Chromosome V"/>
</dbReference>
<sequence>MSKSRKGFVVYDDEILLPYDQCGNFNLQFDATDVGDRMGAPERNVYPRDASVFWNGHNQQHCCNECRCLLCTAMRWVVLPHCNCKLPRISMGLPLDARLRRKRMICRHFPRHSSTPL</sequence>
<proteinExistence type="predicted"/>
<protein>
    <submittedName>
        <fullName evidence="1">Uncharacterized protein</fullName>
    </submittedName>
</protein>
<dbReference type="EMBL" id="CM026426">
    <property type="protein sequence ID" value="KAG0574102.1"/>
    <property type="molecule type" value="Genomic_DNA"/>
</dbReference>